<evidence type="ECO:0000256" key="1">
    <source>
        <dbReference type="SAM" id="Phobius"/>
    </source>
</evidence>
<reference evidence="2 3" key="1">
    <citation type="submission" date="2017-03" db="EMBL/GenBank/DDBJ databases">
        <title>Lifting the veil on microbial sulfur biogeochemistry in mining wastewaters.</title>
        <authorList>
            <person name="Kantor R.S."/>
            <person name="Colenbrander Nelson T."/>
            <person name="Marshall S."/>
            <person name="Bennett D."/>
            <person name="Apte S."/>
            <person name="Camacho D."/>
            <person name="Thomas B.C."/>
            <person name="Warren L.A."/>
            <person name="Banfield J.F."/>
        </authorList>
    </citation>
    <scope>NUCLEOTIDE SEQUENCE [LARGE SCALE GENOMIC DNA]</scope>
    <source>
        <strain evidence="2">32-67-7</strain>
    </source>
</reference>
<feature type="transmembrane region" description="Helical" evidence="1">
    <location>
        <begin position="82"/>
        <end position="99"/>
    </location>
</feature>
<dbReference type="Proteomes" id="UP000215616">
    <property type="component" value="Unassembled WGS sequence"/>
</dbReference>
<keyword evidence="1" id="KW-1133">Transmembrane helix</keyword>
<feature type="transmembrane region" description="Helical" evidence="1">
    <location>
        <begin position="55"/>
        <end position="76"/>
    </location>
</feature>
<dbReference type="EMBL" id="NCDQ01000080">
    <property type="protein sequence ID" value="OYX04395.1"/>
    <property type="molecule type" value="Genomic_DNA"/>
</dbReference>
<evidence type="ECO:0000313" key="3">
    <source>
        <dbReference type="Proteomes" id="UP000215616"/>
    </source>
</evidence>
<proteinExistence type="predicted"/>
<keyword evidence="1" id="KW-0472">Membrane</keyword>
<sequence length="124" mass="13738">MQMRFMMRSFRRGWVGRCPACGDGKLFGRYLKVDPVCGCCNHDNGRYPADDAPPYFTILLVGHLVIAPMLAFPFIWEWPAGLVLAITLPTLLAATLVLLPRVKGAVIAFQYAVACDPDRGQELP</sequence>
<gene>
    <name evidence="2" type="ORF">B7Z12_06715</name>
</gene>
<dbReference type="InterPro" id="IPR009325">
    <property type="entry name" value="DUF983"/>
</dbReference>
<dbReference type="AlphaFoldDB" id="A0A258D8U9"/>
<name>A0A258D8U9_CAUVI</name>
<organism evidence="2 3">
    <name type="scientific">Caulobacter vibrioides</name>
    <name type="common">Caulobacter crescentus</name>
    <dbReference type="NCBI Taxonomy" id="155892"/>
    <lineage>
        <taxon>Bacteria</taxon>
        <taxon>Pseudomonadati</taxon>
        <taxon>Pseudomonadota</taxon>
        <taxon>Alphaproteobacteria</taxon>
        <taxon>Caulobacterales</taxon>
        <taxon>Caulobacteraceae</taxon>
        <taxon>Caulobacter</taxon>
    </lineage>
</organism>
<evidence type="ECO:0008006" key="4">
    <source>
        <dbReference type="Google" id="ProtNLM"/>
    </source>
</evidence>
<comment type="caution">
    <text evidence="2">The sequence shown here is derived from an EMBL/GenBank/DDBJ whole genome shotgun (WGS) entry which is preliminary data.</text>
</comment>
<evidence type="ECO:0000313" key="2">
    <source>
        <dbReference type="EMBL" id="OYX04395.1"/>
    </source>
</evidence>
<protein>
    <recommendedName>
        <fullName evidence="4">DUF983 domain-containing protein</fullName>
    </recommendedName>
</protein>
<accession>A0A258D8U9</accession>
<keyword evidence="1" id="KW-0812">Transmembrane</keyword>
<dbReference type="Pfam" id="PF06170">
    <property type="entry name" value="DUF983"/>
    <property type="match status" value="1"/>
</dbReference>